<accession>A0A974XM44</accession>
<gene>
    <name evidence="2" type="ORF">JYB88_15390</name>
</gene>
<evidence type="ECO:0000313" key="3">
    <source>
        <dbReference type="Proteomes" id="UP000663281"/>
    </source>
</evidence>
<protein>
    <submittedName>
        <fullName evidence="2">ATP-binding protein</fullName>
    </submittedName>
</protein>
<evidence type="ECO:0000259" key="1">
    <source>
        <dbReference type="Pfam" id="PF13304"/>
    </source>
</evidence>
<dbReference type="CDD" id="cd00267">
    <property type="entry name" value="ABC_ATPase"/>
    <property type="match status" value="1"/>
</dbReference>
<dbReference type="Gene3D" id="3.40.50.300">
    <property type="entry name" value="P-loop containing nucleotide triphosphate hydrolases"/>
    <property type="match status" value="1"/>
</dbReference>
<reference evidence="2 3" key="1">
    <citation type="submission" date="2021-03" db="EMBL/GenBank/DDBJ databases">
        <title>Novel species identification of genus Shewanella.</title>
        <authorList>
            <person name="Liu G."/>
            <person name="Zhang Q."/>
        </authorList>
    </citation>
    <scope>NUCLEOTIDE SEQUENCE [LARGE SCALE GENOMIC DNA]</scope>
    <source>
        <strain evidence="2 3">FJAT-53726</strain>
    </source>
</reference>
<dbReference type="Pfam" id="PF13304">
    <property type="entry name" value="AAA_21"/>
    <property type="match status" value="1"/>
</dbReference>
<proteinExistence type="predicted"/>
<keyword evidence="2" id="KW-0067">ATP-binding</keyword>
<dbReference type="InterPro" id="IPR027417">
    <property type="entry name" value="P-loop_NTPase"/>
</dbReference>
<dbReference type="PANTHER" id="PTHR43581:SF2">
    <property type="entry name" value="EXCINUCLEASE ATPASE SUBUNIT"/>
    <property type="match status" value="1"/>
</dbReference>
<dbReference type="InterPro" id="IPR051396">
    <property type="entry name" value="Bact_Antivir_Def_Nuclease"/>
</dbReference>
<evidence type="ECO:0000313" key="2">
    <source>
        <dbReference type="EMBL" id="QSX29561.1"/>
    </source>
</evidence>
<keyword evidence="2" id="KW-0547">Nucleotide-binding</keyword>
<dbReference type="AlphaFoldDB" id="A0A974XM44"/>
<name>A0A974XM44_9GAMM</name>
<organism evidence="2 3">
    <name type="scientific">Shewanella cyperi</name>
    <dbReference type="NCBI Taxonomy" id="2814292"/>
    <lineage>
        <taxon>Bacteria</taxon>
        <taxon>Pseudomonadati</taxon>
        <taxon>Pseudomonadota</taxon>
        <taxon>Gammaproteobacteria</taxon>
        <taxon>Alteromonadales</taxon>
        <taxon>Shewanellaceae</taxon>
        <taxon>Shewanella</taxon>
    </lineage>
</organism>
<dbReference type="Proteomes" id="UP000663281">
    <property type="component" value="Chromosome"/>
</dbReference>
<feature type="domain" description="ATPase AAA-type core" evidence="1">
    <location>
        <begin position="27"/>
        <end position="304"/>
    </location>
</feature>
<dbReference type="PANTHER" id="PTHR43581">
    <property type="entry name" value="ATP/GTP PHOSPHATASE"/>
    <property type="match status" value="1"/>
</dbReference>
<dbReference type="GO" id="GO:0005524">
    <property type="term" value="F:ATP binding"/>
    <property type="evidence" value="ECO:0007669"/>
    <property type="project" value="UniProtKB-KW"/>
</dbReference>
<dbReference type="RefSeq" id="WP_207324670.1">
    <property type="nucleotide sequence ID" value="NZ_CP071504.1"/>
</dbReference>
<dbReference type="GO" id="GO:0016887">
    <property type="term" value="F:ATP hydrolysis activity"/>
    <property type="evidence" value="ECO:0007669"/>
    <property type="project" value="InterPro"/>
</dbReference>
<dbReference type="KEGG" id="scyp:JYB88_15390"/>
<sequence length="323" mass="36413">MNNFKIDSIKIDGLFNSSTLMWNLDKVNVLVGKNGTGKSTVINIINSLLTGIPNEYIDRSTGCTIEFAEGNSITLEIDSSGHSISVSELKIILDRIINNSSGKNIDPSEIVELLEQINETNSIEDADEVKISSSKYVHRKISKEELNNNLNVEFISTINLNSNSISEIKSSSGVKTTILDFEIQNEIDRFLNKKSVDNICLDLEKVLNTFLKESEKTAVFDESNFKFLCKNGNELSFQDLSSGERQLFYILLRAANSRGKFTIFLMDEPEISLHLSWQEELINSILELNDNCQIIIVTHSPAIIMNGWLNSYMDIQEIIKDEK</sequence>
<dbReference type="SUPFAM" id="SSF52540">
    <property type="entry name" value="P-loop containing nucleoside triphosphate hydrolases"/>
    <property type="match status" value="1"/>
</dbReference>
<dbReference type="EMBL" id="CP071504">
    <property type="protein sequence ID" value="QSX29561.1"/>
    <property type="molecule type" value="Genomic_DNA"/>
</dbReference>
<dbReference type="InterPro" id="IPR003959">
    <property type="entry name" value="ATPase_AAA_core"/>
</dbReference>
<keyword evidence="3" id="KW-1185">Reference proteome</keyword>